<feature type="domain" description="Nephrocystin 3-like N-terminal" evidence="3">
    <location>
        <begin position="25"/>
        <end position="140"/>
    </location>
</feature>
<dbReference type="PANTHER" id="PTHR10039">
    <property type="entry name" value="AMELOGENIN"/>
    <property type="match status" value="1"/>
</dbReference>
<keyword evidence="2" id="KW-0472">Membrane</keyword>
<dbReference type="InterPro" id="IPR056884">
    <property type="entry name" value="NPHP3-like_N"/>
</dbReference>
<dbReference type="Proteomes" id="UP001285441">
    <property type="component" value="Unassembled WGS sequence"/>
</dbReference>
<keyword evidence="5" id="KW-1185">Reference proteome</keyword>
<gene>
    <name evidence="4" type="ORF">B0H63DRAFT_497767</name>
</gene>
<evidence type="ECO:0000256" key="1">
    <source>
        <dbReference type="ARBA" id="ARBA00022737"/>
    </source>
</evidence>
<name>A0AAE0K2U5_9PEZI</name>
<reference evidence="4" key="2">
    <citation type="submission" date="2023-06" db="EMBL/GenBank/DDBJ databases">
        <authorList>
            <consortium name="Lawrence Berkeley National Laboratory"/>
            <person name="Haridas S."/>
            <person name="Hensen N."/>
            <person name="Bonometti L."/>
            <person name="Westerberg I."/>
            <person name="Brannstrom I.O."/>
            <person name="Guillou S."/>
            <person name="Cros-Aarteil S."/>
            <person name="Calhoun S."/>
            <person name="Kuo A."/>
            <person name="Mondo S."/>
            <person name="Pangilinan J."/>
            <person name="Riley R."/>
            <person name="LaButti K."/>
            <person name="Andreopoulos B."/>
            <person name="Lipzen A."/>
            <person name="Chen C."/>
            <person name="Yanf M."/>
            <person name="Daum C."/>
            <person name="Ng V."/>
            <person name="Clum A."/>
            <person name="Steindorff A."/>
            <person name="Ohm R."/>
            <person name="Martin F."/>
            <person name="Silar P."/>
            <person name="Natvig D."/>
            <person name="Lalanne C."/>
            <person name="Gautier V."/>
            <person name="Ament-velasquez S.L."/>
            <person name="Kruys A."/>
            <person name="Hutchinson M.I."/>
            <person name="Powell A.J."/>
            <person name="Barry K."/>
            <person name="Miller A.N."/>
            <person name="Grigoriev I.V."/>
            <person name="Debuchy R."/>
            <person name="Gladieux P."/>
            <person name="Thoren M.H."/>
            <person name="Johannesson H."/>
        </authorList>
    </citation>
    <scope>NUCLEOTIDE SEQUENCE</scope>
    <source>
        <strain evidence="4">CBS 232.78</strain>
    </source>
</reference>
<accession>A0AAE0K2U5</accession>
<dbReference type="PANTHER" id="PTHR10039:SF5">
    <property type="entry name" value="NACHT DOMAIN-CONTAINING PROTEIN"/>
    <property type="match status" value="1"/>
</dbReference>
<proteinExistence type="predicted"/>
<protein>
    <recommendedName>
        <fullName evidence="3">Nephrocystin 3-like N-terminal domain-containing protein</fullName>
    </recommendedName>
</protein>
<evidence type="ECO:0000256" key="2">
    <source>
        <dbReference type="SAM" id="Phobius"/>
    </source>
</evidence>
<sequence length="302" mass="34347">MKHITRTKGTKAALSMWAGQERLAIASYYFWSAGATLQKSLYGLLCSLLHDILDQVLDAIQKVCSQDFFRQRGYPHSVMKWSLSGLQKCLHNLSIETKLRTRFSLFIDGLDKYQGDHPEICKILEDLCKSPDIKICTSSRPWNVFENSFGNNDRLKFYMQCCTQDDIMGYATDRLHGHPRWSESCLGSPTGAGDATLVDEIINRAQGVFLWVFLVAHQLREGLTNDVTADDLWKRLESIPTDLELFFKQILESVDHFYHEKMAQTLLVAVQHVATGIPILIGILAFHDMESGNPNYALDQRV</sequence>
<comment type="caution">
    <text evidence="4">The sequence shown here is derived from an EMBL/GenBank/DDBJ whole genome shotgun (WGS) entry which is preliminary data.</text>
</comment>
<keyword evidence="1" id="KW-0677">Repeat</keyword>
<organism evidence="4 5">
    <name type="scientific">Podospora didyma</name>
    <dbReference type="NCBI Taxonomy" id="330526"/>
    <lineage>
        <taxon>Eukaryota</taxon>
        <taxon>Fungi</taxon>
        <taxon>Dikarya</taxon>
        <taxon>Ascomycota</taxon>
        <taxon>Pezizomycotina</taxon>
        <taxon>Sordariomycetes</taxon>
        <taxon>Sordariomycetidae</taxon>
        <taxon>Sordariales</taxon>
        <taxon>Podosporaceae</taxon>
        <taxon>Podospora</taxon>
    </lineage>
</organism>
<evidence type="ECO:0000313" key="4">
    <source>
        <dbReference type="EMBL" id="KAK3368542.1"/>
    </source>
</evidence>
<dbReference type="Pfam" id="PF24883">
    <property type="entry name" value="NPHP3_N"/>
    <property type="match status" value="1"/>
</dbReference>
<keyword evidence="2" id="KW-1133">Transmembrane helix</keyword>
<reference evidence="4" key="1">
    <citation type="journal article" date="2023" name="Mol. Phylogenet. Evol.">
        <title>Genome-scale phylogeny and comparative genomics of the fungal order Sordariales.</title>
        <authorList>
            <person name="Hensen N."/>
            <person name="Bonometti L."/>
            <person name="Westerberg I."/>
            <person name="Brannstrom I.O."/>
            <person name="Guillou S."/>
            <person name="Cros-Aarteil S."/>
            <person name="Calhoun S."/>
            <person name="Haridas S."/>
            <person name="Kuo A."/>
            <person name="Mondo S."/>
            <person name="Pangilinan J."/>
            <person name="Riley R."/>
            <person name="LaButti K."/>
            <person name="Andreopoulos B."/>
            <person name="Lipzen A."/>
            <person name="Chen C."/>
            <person name="Yan M."/>
            <person name="Daum C."/>
            <person name="Ng V."/>
            <person name="Clum A."/>
            <person name="Steindorff A."/>
            <person name="Ohm R.A."/>
            <person name="Martin F."/>
            <person name="Silar P."/>
            <person name="Natvig D.O."/>
            <person name="Lalanne C."/>
            <person name="Gautier V."/>
            <person name="Ament-Velasquez S.L."/>
            <person name="Kruys A."/>
            <person name="Hutchinson M.I."/>
            <person name="Powell A.J."/>
            <person name="Barry K."/>
            <person name="Miller A.N."/>
            <person name="Grigoriev I.V."/>
            <person name="Debuchy R."/>
            <person name="Gladieux P."/>
            <person name="Hiltunen Thoren M."/>
            <person name="Johannesson H."/>
        </authorList>
    </citation>
    <scope>NUCLEOTIDE SEQUENCE</scope>
    <source>
        <strain evidence="4">CBS 232.78</strain>
    </source>
</reference>
<dbReference type="EMBL" id="JAULSW010000010">
    <property type="protein sequence ID" value="KAK3368542.1"/>
    <property type="molecule type" value="Genomic_DNA"/>
</dbReference>
<evidence type="ECO:0000259" key="3">
    <source>
        <dbReference type="Pfam" id="PF24883"/>
    </source>
</evidence>
<feature type="transmembrane region" description="Helical" evidence="2">
    <location>
        <begin position="266"/>
        <end position="286"/>
    </location>
</feature>
<keyword evidence="2" id="KW-0812">Transmembrane</keyword>
<evidence type="ECO:0000313" key="5">
    <source>
        <dbReference type="Proteomes" id="UP001285441"/>
    </source>
</evidence>
<dbReference type="AlphaFoldDB" id="A0AAE0K2U5"/>